<dbReference type="SUPFAM" id="SSF53850">
    <property type="entry name" value="Periplasmic binding protein-like II"/>
    <property type="match status" value="1"/>
</dbReference>
<sequence>MLLRIETQKTKLLHLLKYMVGDTLRLKKGSTVLITNKTFASHAKIDDGLTLPSRKKSILPPLHLTMRIVVSTNKITSQLTAKIDNYSIFHHLKIFIKVVECHSFSAAAQKLNLTPSSVSRSIAQLEDQLGVVLLKRTTRSLILTEPGQYLLFRAQRLLEELDESLANIARFNHHPQGKLRVTCSIAFGVCHLMKLYSAYRQHYPDVTLSVDLNDQNVNLNEENFDIALRITAHPPTNFALRKICTINWVYCASRQYFEQRGIPQKLEDLEHHDCLINPNVSDNWRYRDHHGNVSALKVNSIIEVNSTLGLLHAALQHQGIVSLPTYMLDDSDLVPVLTDYSVRDNEYSLYALYHPGHYQDPKIRTFIDFLVENIGNTPAWDRGMLTPRTEP</sequence>
<dbReference type="PRINTS" id="PR00039">
    <property type="entry name" value="HTHLYSR"/>
</dbReference>
<dbReference type="InterPro" id="IPR036390">
    <property type="entry name" value="WH_DNA-bd_sf"/>
</dbReference>
<dbReference type="InterPro" id="IPR036388">
    <property type="entry name" value="WH-like_DNA-bd_sf"/>
</dbReference>
<dbReference type="Pfam" id="PF03466">
    <property type="entry name" value="LysR_substrate"/>
    <property type="match status" value="1"/>
</dbReference>
<evidence type="ECO:0000256" key="1">
    <source>
        <dbReference type="ARBA" id="ARBA00009437"/>
    </source>
</evidence>
<dbReference type="GO" id="GO:0006351">
    <property type="term" value="P:DNA-templated transcription"/>
    <property type="evidence" value="ECO:0007669"/>
    <property type="project" value="TreeGrafter"/>
</dbReference>
<accession>A0A485ATN5</accession>
<keyword evidence="3" id="KW-0238">DNA-binding</keyword>
<feature type="domain" description="HTH lysR-type" evidence="5">
    <location>
        <begin position="89"/>
        <end position="144"/>
    </location>
</feature>
<dbReference type="Gene3D" id="3.40.190.290">
    <property type="match status" value="1"/>
</dbReference>
<proteinExistence type="inferred from homology"/>
<dbReference type="InterPro" id="IPR058163">
    <property type="entry name" value="LysR-type_TF_proteobact-type"/>
</dbReference>
<keyword evidence="7" id="KW-1185">Reference proteome</keyword>
<dbReference type="GO" id="GO:0003700">
    <property type="term" value="F:DNA-binding transcription factor activity"/>
    <property type="evidence" value="ECO:0007669"/>
    <property type="project" value="InterPro"/>
</dbReference>
<evidence type="ECO:0000313" key="6">
    <source>
        <dbReference type="EMBL" id="VFS64032.1"/>
    </source>
</evidence>
<dbReference type="Pfam" id="PF00126">
    <property type="entry name" value="HTH_1"/>
    <property type="match status" value="1"/>
</dbReference>
<evidence type="ECO:0000259" key="5">
    <source>
        <dbReference type="PROSITE" id="PS50931"/>
    </source>
</evidence>
<name>A0A485ATN5_KLUCR</name>
<dbReference type="Gene3D" id="1.10.10.10">
    <property type="entry name" value="Winged helix-like DNA-binding domain superfamily/Winged helix DNA-binding domain"/>
    <property type="match status" value="1"/>
</dbReference>
<dbReference type="InterPro" id="IPR005119">
    <property type="entry name" value="LysR_subst-bd"/>
</dbReference>
<dbReference type="FunFam" id="1.10.10.10:FF:000001">
    <property type="entry name" value="LysR family transcriptional regulator"/>
    <property type="match status" value="1"/>
</dbReference>
<evidence type="ECO:0000256" key="2">
    <source>
        <dbReference type="ARBA" id="ARBA00023015"/>
    </source>
</evidence>
<dbReference type="PANTHER" id="PTHR30537">
    <property type="entry name" value="HTH-TYPE TRANSCRIPTIONAL REGULATOR"/>
    <property type="match status" value="1"/>
</dbReference>
<dbReference type="CDD" id="cd08422">
    <property type="entry name" value="PBP2_CrgA_like"/>
    <property type="match status" value="1"/>
</dbReference>
<keyword evidence="4" id="KW-0804">Transcription</keyword>
<evidence type="ECO:0000256" key="4">
    <source>
        <dbReference type="ARBA" id="ARBA00023163"/>
    </source>
</evidence>
<dbReference type="PROSITE" id="PS50931">
    <property type="entry name" value="HTH_LYSR"/>
    <property type="match status" value="1"/>
</dbReference>
<evidence type="ECO:0000256" key="3">
    <source>
        <dbReference type="ARBA" id="ARBA00023125"/>
    </source>
</evidence>
<protein>
    <submittedName>
        <fullName evidence="6">D-malate degradation protein R</fullName>
    </submittedName>
</protein>
<dbReference type="SUPFAM" id="SSF46785">
    <property type="entry name" value="Winged helix' DNA-binding domain"/>
    <property type="match status" value="1"/>
</dbReference>
<dbReference type="GO" id="GO:0043565">
    <property type="term" value="F:sequence-specific DNA binding"/>
    <property type="evidence" value="ECO:0007669"/>
    <property type="project" value="TreeGrafter"/>
</dbReference>
<dbReference type="Proteomes" id="UP000401081">
    <property type="component" value="Unassembled WGS sequence"/>
</dbReference>
<dbReference type="AlphaFoldDB" id="A0A485ATN5"/>
<comment type="similarity">
    <text evidence="1">Belongs to the LysR transcriptional regulatory family.</text>
</comment>
<gene>
    <name evidence="6" type="primary">dmlR_7</name>
    <name evidence="6" type="ORF">NCTC12993_03048</name>
</gene>
<dbReference type="PANTHER" id="PTHR30537:SF35">
    <property type="entry name" value="TRANSCRIPTIONAL REGULATORY PROTEIN"/>
    <property type="match status" value="1"/>
</dbReference>
<keyword evidence="2" id="KW-0805">Transcription regulation</keyword>
<organism evidence="6 7">
    <name type="scientific">Kluyvera cryocrescens</name>
    <name type="common">Kluyvera citrophila</name>
    <dbReference type="NCBI Taxonomy" id="580"/>
    <lineage>
        <taxon>Bacteria</taxon>
        <taxon>Pseudomonadati</taxon>
        <taxon>Pseudomonadota</taxon>
        <taxon>Gammaproteobacteria</taxon>
        <taxon>Enterobacterales</taxon>
        <taxon>Enterobacteriaceae</taxon>
        <taxon>Kluyvera</taxon>
    </lineage>
</organism>
<dbReference type="EMBL" id="CAADJD010000018">
    <property type="protein sequence ID" value="VFS64032.1"/>
    <property type="molecule type" value="Genomic_DNA"/>
</dbReference>
<evidence type="ECO:0000313" key="7">
    <source>
        <dbReference type="Proteomes" id="UP000401081"/>
    </source>
</evidence>
<dbReference type="InterPro" id="IPR000847">
    <property type="entry name" value="LysR_HTH_N"/>
</dbReference>
<reference evidence="6 7" key="1">
    <citation type="submission" date="2019-03" db="EMBL/GenBank/DDBJ databases">
        <authorList>
            <consortium name="Pathogen Informatics"/>
        </authorList>
    </citation>
    <scope>NUCLEOTIDE SEQUENCE [LARGE SCALE GENOMIC DNA]</scope>
    <source>
        <strain evidence="6 7">NCTC12993</strain>
    </source>
</reference>